<keyword evidence="1" id="KW-0732">Signal</keyword>
<reference evidence="3 4" key="1">
    <citation type="submission" date="2016-10" db="EMBL/GenBank/DDBJ databases">
        <authorList>
            <person name="de Groot N.N."/>
        </authorList>
    </citation>
    <scope>NUCLEOTIDE SEQUENCE [LARGE SCALE GENOMIC DNA]</scope>
    <source>
        <strain evidence="3 4">DSM 21668</strain>
    </source>
</reference>
<dbReference type="SUPFAM" id="SSF52129">
    <property type="entry name" value="Caspase-like"/>
    <property type="match status" value="1"/>
</dbReference>
<accession>A0A1G9IMP1</accession>
<dbReference type="InterPro" id="IPR052039">
    <property type="entry name" value="Caspase-related_regulators"/>
</dbReference>
<dbReference type="InterPro" id="IPR001309">
    <property type="entry name" value="Pept_C14_p20"/>
</dbReference>
<organism evidence="3 4">
    <name type="scientific">Siphonobacter aquaeclarae</name>
    <dbReference type="NCBI Taxonomy" id="563176"/>
    <lineage>
        <taxon>Bacteria</taxon>
        <taxon>Pseudomonadati</taxon>
        <taxon>Bacteroidota</taxon>
        <taxon>Cytophagia</taxon>
        <taxon>Cytophagales</taxon>
        <taxon>Cytophagaceae</taxon>
        <taxon>Siphonobacter</taxon>
    </lineage>
</organism>
<feature type="domain" description="Caspase family p20" evidence="2">
    <location>
        <begin position="144"/>
        <end position="218"/>
    </location>
</feature>
<evidence type="ECO:0000313" key="4">
    <source>
        <dbReference type="Proteomes" id="UP000198901"/>
    </source>
</evidence>
<feature type="signal peptide" evidence="1">
    <location>
        <begin position="1"/>
        <end position="19"/>
    </location>
</feature>
<dbReference type="Gene3D" id="3.40.50.1460">
    <property type="match status" value="1"/>
</dbReference>
<gene>
    <name evidence="3" type="ORF">SAMN04488090_0547</name>
</gene>
<sequence length="370" mass="41001">MKKYLFAVLAGLMAVGAGAQQKDPKVSVSGWTPVKVTLPAPVVVWQNPVQERQSIEKPTLVVRVCVQGADLQQSHFVLNGRPVGSAQRGFKKVTCGDEFSTELALVPGLNEVRFQATNAGGTTTSESRYITYNAPVVASGPVVQKRYALIVSNANYSKYPLKNPVNDGRAVREQLEKLGFVVTLTENQSHKELRKTIDAYVANLTDRSVSLFFYAGHGLMVEGNNYLQPVDATPASESDVRYDCYPLRQIIDRMEDANKNGSNLVFWDACRNNPYRSWTRGGTDQLYATTNPPVGTLIIYATEPGKPAQDGDQENGLFTSELIRHLNTPNQDIVELINRIDMGLEKRGFHQPPYMEGRLRGKFMFNPSGQ</sequence>
<dbReference type="Gene3D" id="2.60.40.10">
    <property type="entry name" value="Immunoglobulins"/>
    <property type="match status" value="1"/>
</dbReference>
<dbReference type="GO" id="GO:0006508">
    <property type="term" value="P:proteolysis"/>
    <property type="evidence" value="ECO:0007669"/>
    <property type="project" value="InterPro"/>
</dbReference>
<dbReference type="Proteomes" id="UP000198901">
    <property type="component" value="Unassembled WGS sequence"/>
</dbReference>
<protein>
    <submittedName>
        <fullName evidence="3">Caspase domain-containing protein</fullName>
    </submittedName>
</protein>
<dbReference type="STRING" id="563176.SAMN04488090_0547"/>
<dbReference type="InterPro" id="IPR011600">
    <property type="entry name" value="Pept_C14_caspase"/>
</dbReference>
<dbReference type="AlphaFoldDB" id="A0A1G9IMP1"/>
<dbReference type="PANTHER" id="PTHR22576:SF37">
    <property type="entry name" value="MUCOSA-ASSOCIATED LYMPHOID TISSUE LYMPHOMA TRANSLOCATION PROTEIN 1"/>
    <property type="match status" value="1"/>
</dbReference>
<evidence type="ECO:0000256" key="1">
    <source>
        <dbReference type="SAM" id="SignalP"/>
    </source>
</evidence>
<dbReference type="InterPro" id="IPR013783">
    <property type="entry name" value="Ig-like_fold"/>
</dbReference>
<dbReference type="OrthoDB" id="9812126at2"/>
<feature type="chain" id="PRO_5011603609" evidence="1">
    <location>
        <begin position="20"/>
        <end position="370"/>
    </location>
</feature>
<dbReference type="PANTHER" id="PTHR22576">
    <property type="entry name" value="MUCOSA ASSOCIATED LYMPHOID TISSUE LYMPHOMA TRANSLOCATION PROTEIN 1/PARACASPASE"/>
    <property type="match status" value="1"/>
</dbReference>
<name>A0A1G9IMP1_9BACT</name>
<dbReference type="PROSITE" id="PS50208">
    <property type="entry name" value="CASPASE_P20"/>
    <property type="match status" value="1"/>
</dbReference>
<dbReference type="InterPro" id="IPR029030">
    <property type="entry name" value="Caspase-like_dom_sf"/>
</dbReference>
<evidence type="ECO:0000313" key="3">
    <source>
        <dbReference type="EMBL" id="SDL26528.1"/>
    </source>
</evidence>
<dbReference type="GO" id="GO:0004197">
    <property type="term" value="F:cysteine-type endopeptidase activity"/>
    <property type="evidence" value="ECO:0007669"/>
    <property type="project" value="InterPro"/>
</dbReference>
<keyword evidence="4" id="KW-1185">Reference proteome</keyword>
<dbReference type="Pfam" id="PF00656">
    <property type="entry name" value="Peptidase_C14"/>
    <property type="match status" value="1"/>
</dbReference>
<dbReference type="RefSeq" id="WP_093197376.1">
    <property type="nucleotide sequence ID" value="NZ_FNGS01000001.1"/>
</dbReference>
<evidence type="ECO:0000259" key="2">
    <source>
        <dbReference type="PROSITE" id="PS50208"/>
    </source>
</evidence>
<dbReference type="EMBL" id="FNGS01000001">
    <property type="protein sequence ID" value="SDL26528.1"/>
    <property type="molecule type" value="Genomic_DNA"/>
</dbReference>
<proteinExistence type="predicted"/>